<evidence type="ECO:0000256" key="1">
    <source>
        <dbReference type="ARBA" id="ARBA00004651"/>
    </source>
</evidence>
<comment type="subcellular location">
    <subcellularLocation>
        <location evidence="1">Cell membrane</location>
        <topology evidence="1">Multi-pass membrane protein</topology>
    </subcellularLocation>
</comment>
<keyword evidence="2" id="KW-1003">Cell membrane</keyword>
<evidence type="ECO:0000256" key="6">
    <source>
        <dbReference type="SAM" id="MobiDB-lite"/>
    </source>
</evidence>
<dbReference type="InterPro" id="IPR050448">
    <property type="entry name" value="OpgB/LTA_synthase_biosynth"/>
</dbReference>
<dbReference type="Gene3D" id="3.40.720.10">
    <property type="entry name" value="Alkaline Phosphatase, subunit A"/>
    <property type="match status" value="1"/>
</dbReference>
<keyword evidence="10" id="KW-1185">Reference proteome</keyword>
<sequence>MPLSPANPPGRWHTLAPRTALVLLLALAFVLLTGVVDGGMGVTPLRLLDQPRFPLANAWPGLLLAGLLLVLSRRVLLSFGLAFLLQGLVYGVNVLKVANLGTPLLPDDFRMVGQLRKGGMHLLAGYLPHSPWPYLGLLAGVALIVAMWHFEPPLFPRRTRGKRLFAGGVLTLVLISLLAGLPAWGKIYNGQVLWLEPWSASSTSTHSGLLSSLMMFRLQYSHGKHKPDRVAATQLIEQSAASLQQSMQMPTASSPLPDIVVVQSESFFDPAIMRGYETSNFAPNLRRLAAHGISGKLHVPTFGGGTIRTEFEVLTGLSLRYFDNLQFPYLQMSHKAVPSLMHTLKRHGYETIALHGNDPAFWNRTTAFKSLGFDRFVSQSSFPANAAMDGKYMADSAMTDEIMRQLKDTGPSQFIFAISIEAHGPYDVEPANVAERDAIPVPDGITGMDKQELQTYLYHLQHADAELGRLVAWLAQRHRPSLVLFYGDHLPALSNSYQITGFIDDKDMLSQAGTWLLVDPHQQGQSAQEDTAAWLLPGKLLEQAGIHDDAYFALTGLIGPQLAALTAAPGAPPPDEGSEQQSVDQAMASIDQLRMDGKLDKLLPKPTSPPNGGTAHNSVEPAQPRTATALPR</sequence>
<dbReference type="CDD" id="cd16015">
    <property type="entry name" value="LTA_synthase"/>
    <property type="match status" value="1"/>
</dbReference>
<keyword evidence="4 7" id="KW-1133">Transmembrane helix</keyword>
<feature type="transmembrane region" description="Helical" evidence="7">
    <location>
        <begin position="76"/>
        <end position="95"/>
    </location>
</feature>
<proteinExistence type="predicted"/>
<evidence type="ECO:0000259" key="8">
    <source>
        <dbReference type="Pfam" id="PF00884"/>
    </source>
</evidence>
<dbReference type="RefSeq" id="WP_189442461.1">
    <property type="nucleotide sequence ID" value="NZ_BMXT01000005.1"/>
</dbReference>
<feature type="transmembrane region" description="Helical" evidence="7">
    <location>
        <begin position="163"/>
        <end position="185"/>
    </location>
</feature>
<feature type="transmembrane region" description="Helical" evidence="7">
    <location>
        <begin position="54"/>
        <end position="71"/>
    </location>
</feature>
<feature type="transmembrane region" description="Helical" evidence="7">
    <location>
        <begin position="132"/>
        <end position="151"/>
    </location>
</feature>
<dbReference type="PANTHER" id="PTHR47371:SF3">
    <property type="entry name" value="PHOSPHOGLYCEROL TRANSFERASE I"/>
    <property type="match status" value="1"/>
</dbReference>
<dbReference type="Proteomes" id="UP000621898">
    <property type="component" value="Unassembled WGS sequence"/>
</dbReference>
<name>A0ABQ3A517_9GAMM</name>
<evidence type="ECO:0000313" key="9">
    <source>
        <dbReference type="EMBL" id="GGY34877.1"/>
    </source>
</evidence>
<feature type="region of interest" description="Disordered" evidence="6">
    <location>
        <begin position="565"/>
        <end position="632"/>
    </location>
</feature>
<feature type="compositionally biased region" description="Basic and acidic residues" evidence="6">
    <location>
        <begin position="593"/>
        <end position="603"/>
    </location>
</feature>
<protein>
    <recommendedName>
        <fullName evidence="8">Sulfatase N-terminal domain-containing protein</fullName>
    </recommendedName>
</protein>
<reference evidence="10" key="1">
    <citation type="journal article" date="2019" name="Int. J. Syst. Evol. Microbiol.">
        <title>The Global Catalogue of Microorganisms (GCM) 10K type strain sequencing project: providing services to taxonomists for standard genome sequencing and annotation.</title>
        <authorList>
            <consortium name="The Broad Institute Genomics Platform"/>
            <consortium name="The Broad Institute Genome Sequencing Center for Infectious Disease"/>
            <person name="Wu L."/>
            <person name="Ma J."/>
        </authorList>
    </citation>
    <scope>NUCLEOTIDE SEQUENCE [LARGE SCALE GENOMIC DNA]</scope>
    <source>
        <strain evidence="10">KCTC 22232</strain>
    </source>
</reference>
<organism evidence="9 10">
    <name type="scientific">Rhodanobacter panaciterrae</name>
    <dbReference type="NCBI Taxonomy" id="490572"/>
    <lineage>
        <taxon>Bacteria</taxon>
        <taxon>Pseudomonadati</taxon>
        <taxon>Pseudomonadota</taxon>
        <taxon>Gammaproteobacteria</taxon>
        <taxon>Lysobacterales</taxon>
        <taxon>Rhodanobacteraceae</taxon>
        <taxon>Rhodanobacter</taxon>
    </lineage>
</organism>
<evidence type="ECO:0000256" key="7">
    <source>
        <dbReference type="SAM" id="Phobius"/>
    </source>
</evidence>
<evidence type="ECO:0000256" key="3">
    <source>
        <dbReference type="ARBA" id="ARBA00022692"/>
    </source>
</evidence>
<dbReference type="SUPFAM" id="SSF53649">
    <property type="entry name" value="Alkaline phosphatase-like"/>
    <property type="match status" value="1"/>
</dbReference>
<keyword evidence="5 7" id="KW-0472">Membrane</keyword>
<dbReference type="InterPro" id="IPR000917">
    <property type="entry name" value="Sulfatase_N"/>
</dbReference>
<evidence type="ECO:0000256" key="5">
    <source>
        <dbReference type="ARBA" id="ARBA00023136"/>
    </source>
</evidence>
<accession>A0ABQ3A517</accession>
<dbReference type="InterPro" id="IPR017850">
    <property type="entry name" value="Alkaline_phosphatase_core_sf"/>
</dbReference>
<evidence type="ECO:0000256" key="4">
    <source>
        <dbReference type="ARBA" id="ARBA00022989"/>
    </source>
</evidence>
<feature type="domain" description="Sulfatase N-terminal" evidence="8">
    <location>
        <begin position="257"/>
        <end position="495"/>
    </location>
</feature>
<keyword evidence="3 7" id="KW-0812">Transmembrane</keyword>
<evidence type="ECO:0000313" key="10">
    <source>
        <dbReference type="Proteomes" id="UP000621898"/>
    </source>
</evidence>
<dbReference type="EMBL" id="BMXT01000005">
    <property type="protein sequence ID" value="GGY34877.1"/>
    <property type="molecule type" value="Genomic_DNA"/>
</dbReference>
<dbReference type="PANTHER" id="PTHR47371">
    <property type="entry name" value="LIPOTEICHOIC ACID SYNTHASE"/>
    <property type="match status" value="1"/>
</dbReference>
<gene>
    <name evidence="9" type="ORF">GCM10008098_30120</name>
</gene>
<evidence type="ECO:0000256" key="2">
    <source>
        <dbReference type="ARBA" id="ARBA00022475"/>
    </source>
</evidence>
<comment type="caution">
    <text evidence="9">The sequence shown here is derived from an EMBL/GenBank/DDBJ whole genome shotgun (WGS) entry which is preliminary data.</text>
</comment>
<dbReference type="Pfam" id="PF00884">
    <property type="entry name" value="Sulfatase"/>
    <property type="match status" value="1"/>
</dbReference>